<keyword evidence="4 10" id="KW-0479">Metal-binding</keyword>
<evidence type="ECO:0000256" key="4">
    <source>
        <dbReference type="ARBA" id="ARBA00022723"/>
    </source>
</evidence>
<comment type="subcellular location">
    <subcellularLocation>
        <location evidence="10">Cytoplasm</location>
    </subcellularLocation>
</comment>
<organism evidence="12 13">
    <name type="scientific">Candidatus Liberibacter solanacearum</name>
    <dbReference type="NCBI Taxonomy" id="556287"/>
    <lineage>
        <taxon>Bacteria</taxon>
        <taxon>Pseudomonadati</taxon>
        <taxon>Pseudomonadota</taxon>
        <taxon>Alphaproteobacteria</taxon>
        <taxon>Hyphomicrobiales</taxon>
        <taxon>Rhizobiaceae</taxon>
        <taxon>Liberibacter</taxon>
    </lineage>
</organism>
<evidence type="ECO:0000256" key="10">
    <source>
        <dbReference type="HAMAP-Rule" id="MF_00041"/>
    </source>
</evidence>
<keyword evidence="9 10" id="KW-0030">Aminoacyl-tRNA synthetase</keyword>
<evidence type="ECO:0000256" key="7">
    <source>
        <dbReference type="ARBA" id="ARBA00022840"/>
    </source>
</evidence>
<dbReference type="InterPro" id="IPR032678">
    <property type="entry name" value="tRNA-synt_1_cat_dom"/>
</dbReference>
<dbReference type="GO" id="GO:0005829">
    <property type="term" value="C:cytosol"/>
    <property type="evidence" value="ECO:0007669"/>
    <property type="project" value="TreeGrafter"/>
</dbReference>
<gene>
    <name evidence="10" type="primary">cysS</name>
    <name evidence="12" type="ORF">C0030_000115</name>
</gene>
<evidence type="ECO:0000259" key="11">
    <source>
        <dbReference type="Pfam" id="PF01406"/>
    </source>
</evidence>
<keyword evidence="6 10" id="KW-0862">Zinc</keyword>
<dbReference type="InterPro" id="IPR009080">
    <property type="entry name" value="tRNAsynth_Ia_anticodon-bd"/>
</dbReference>
<keyword evidence="5 10" id="KW-0547">Nucleotide-binding</keyword>
<evidence type="ECO:0000256" key="3">
    <source>
        <dbReference type="ARBA" id="ARBA00022598"/>
    </source>
</evidence>
<dbReference type="SUPFAM" id="SSF52374">
    <property type="entry name" value="Nucleotidylyl transferase"/>
    <property type="match status" value="1"/>
</dbReference>
<dbReference type="HAMAP" id="MF_00041">
    <property type="entry name" value="Cys_tRNA_synth"/>
    <property type="match status" value="1"/>
</dbReference>
<keyword evidence="3 10" id="KW-0436">Ligase</keyword>
<dbReference type="GO" id="GO:0005524">
    <property type="term" value="F:ATP binding"/>
    <property type="evidence" value="ECO:0007669"/>
    <property type="project" value="UniProtKB-UniRule"/>
</dbReference>
<feature type="binding site" evidence="10">
    <location>
        <position position="280"/>
    </location>
    <ligand>
        <name>ATP</name>
        <dbReference type="ChEBI" id="CHEBI:30616"/>
    </ligand>
</feature>
<evidence type="ECO:0000256" key="6">
    <source>
        <dbReference type="ARBA" id="ARBA00022833"/>
    </source>
</evidence>
<evidence type="ECO:0000256" key="5">
    <source>
        <dbReference type="ARBA" id="ARBA00022741"/>
    </source>
</evidence>
<dbReference type="CDD" id="cd00672">
    <property type="entry name" value="CysRS_core"/>
    <property type="match status" value="1"/>
</dbReference>
<dbReference type="NCBIfam" id="TIGR00435">
    <property type="entry name" value="cysS"/>
    <property type="match status" value="1"/>
</dbReference>
<protein>
    <recommendedName>
        <fullName evidence="10">Cysteine--tRNA ligase</fullName>
        <ecNumber evidence="10">6.1.1.16</ecNumber>
    </recommendedName>
    <alternativeName>
        <fullName evidence="10">Cysteinyl-tRNA synthetase</fullName>
        <shortName evidence="10">CysRS</shortName>
    </alternativeName>
</protein>
<evidence type="ECO:0000313" key="12">
    <source>
        <dbReference type="EMBL" id="RPD37823.1"/>
    </source>
</evidence>
<dbReference type="RefSeq" id="WP_103847129.1">
    <property type="nucleotide sequence ID" value="NZ_PKRU02000001.1"/>
</dbReference>
<comment type="caution">
    <text evidence="12">The sequence shown here is derived from an EMBL/GenBank/DDBJ whole genome shotgun (WGS) entry which is preliminary data.</text>
</comment>
<dbReference type="AlphaFoldDB" id="A0A3R7NJW6"/>
<evidence type="ECO:0000313" key="13">
    <source>
        <dbReference type="Proteomes" id="UP000236895"/>
    </source>
</evidence>
<evidence type="ECO:0000256" key="2">
    <source>
        <dbReference type="ARBA" id="ARBA00011245"/>
    </source>
</evidence>
<dbReference type="InterPro" id="IPR015803">
    <property type="entry name" value="Cys-tRNA-ligase"/>
</dbReference>
<reference evidence="12 13" key="1">
    <citation type="submission" date="2018-11" db="EMBL/GenBank/DDBJ databases">
        <title>Genome Analysis of Haplotype D of Candidatus Liberibacter Solanacearum.</title>
        <authorList>
            <person name="Katsir L."/>
            <person name="Ruan Z."/>
            <person name="Santos Garcia D."/>
            <person name="Piasezky A."/>
            <person name="Jiang J."/>
            <person name="Sela N."/>
            <person name="Freilich S."/>
            <person name="Bahar O."/>
        </authorList>
    </citation>
    <scope>NUCLEOTIDE SEQUENCE [LARGE SCALE GENOMIC DNA]</scope>
    <source>
        <strain evidence="13">haplotype D1</strain>
    </source>
</reference>
<feature type="binding site" evidence="10">
    <location>
        <position position="31"/>
    </location>
    <ligand>
        <name>Zn(2+)</name>
        <dbReference type="ChEBI" id="CHEBI:29105"/>
    </ligand>
</feature>
<dbReference type="InterPro" id="IPR014729">
    <property type="entry name" value="Rossmann-like_a/b/a_fold"/>
</dbReference>
<dbReference type="GO" id="GO:0004817">
    <property type="term" value="F:cysteine-tRNA ligase activity"/>
    <property type="evidence" value="ECO:0007669"/>
    <property type="project" value="UniProtKB-UniRule"/>
</dbReference>
<comment type="similarity">
    <text evidence="1 10">Belongs to the class-I aminoacyl-tRNA synthetase family.</text>
</comment>
<comment type="catalytic activity">
    <reaction evidence="10">
        <text>tRNA(Cys) + L-cysteine + ATP = L-cysteinyl-tRNA(Cys) + AMP + diphosphate</text>
        <dbReference type="Rhea" id="RHEA:17773"/>
        <dbReference type="Rhea" id="RHEA-COMP:9661"/>
        <dbReference type="Rhea" id="RHEA-COMP:9679"/>
        <dbReference type="ChEBI" id="CHEBI:30616"/>
        <dbReference type="ChEBI" id="CHEBI:33019"/>
        <dbReference type="ChEBI" id="CHEBI:35235"/>
        <dbReference type="ChEBI" id="CHEBI:78442"/>
        <dbReference type="ChEBI" id="CHEBI:78517"/>
        <dbReference type="ChEBI" id="CHEBI:456215"/>
        <dbReference type="EC" id="6.1.1.16"/>
    </reaction>
</comment>
<dbReference type="PANTHER" id="PTHR10890:SF3">
    <property type="entry name" value="CYSTEINE--TRNA LIGASE, CYTOPLASMIC"/>
    <property type="match status" value="1"/>
</dbReference>
<dbReference type="Pfam" id="PF01406">
    <property type="entry name" value="tRNA-synt_1e"/>
    <property type="match status" value="1"/>
</dbReference>
<proteinExistence type="inferred from homology"/>
<comment type="subunit">
    <text evidence="2 10">Monomer.</text>
</comment>
<dbReference type="PRINTS" id="PR00983">
    <property type="entry name" value="TRNASYNTHCYS"/>
</dbReference>
<evidence type="ECO:0000256" key="9">
    <source>
        <dbReference type="ARBA" id="ARBA00023146"/>
    </source>
</evidence>
<comment type="cofactor">
    <cofactor evidence="10">
        <name>Zn(2+)</name>
        <dbReference type="ChEBI" id="CHEBI:29105"/>
    </cofactor>
    <text evidence="10">Binds 1 zinc ion per subunit.</text>
</comment>
<dbReference type="Gene3D" id="3.40.50.620">
    <property type="entry name" value="HUPs"/>
    <property type="match status" value="1"/>
</dbReference>
<accession>A0A3R7NJW6</accession>
<keyword evidence="8 10" id="KW-0648">Protein biosynthesis</keyword>
<feature type="domain" description="tRNA synthetases class I catalytic" evidence="11">
    <location>
        <begin position="18"/>
        <end position="330"/>
    </location>
</feature>
<dbReference type="EMBL" id="PKRU02000001">
    <property type="protein sequence ID" value="RPD37823.1"/>
    <property type="molecule type" value="Genomic_DNA"/>
</dbReference>
<keyword evidence="10" id="KW-0963">Cytoplasm</keyword>
<feature type="binding site" evidence="10">
    <location>
        <position position="244"/>
    </location>
    <ligand>
        <name>Zn(2+)</name>
        <dbReference type="ChEBI" id="CHEBI:29105"/>
    </ligand>
</feature>
<feature type="binding site" evidence="10">
    <location>
        <position position="219"/>
    </location>
    <ligand>
        <name>Zn(2+)</name>
        <dbReference type="ChEBI" id="CHEBI:29105"/>
    </ligand>
</feature>
<evidence type="ECO:0000256" key="1">
    <source>
        <dbReference type="ARBA" id="ARBA00005594"/>
    </source>
</evidence>
<name>A0A3R7NJW6_9HYPH</name>
<dbReference type="GO" id="GO:0006423">
    <property type="term" value="P:cysteinyl-tRNA aminoacylation"/>
    <property type="evidence" value="ECO:0007669"/>
    <property type="project" value="UniProtKB-UniRule"/>
</dbReference>
<dbReference type="Proteomes" id="UP000236895">
    <property type="component" value="Unassembled WGS sequence"/>
</dbReference>
<feature type="short sequence motif" description="'HIGH' region" evidence="10">
    <location>
        <begin position="33"/>
        <end position="43"/>
    </location>
</feature>
<dbReference type="InterPro" id="IPR024909">
    <property type="entry name" value="Cys-tRNA/MSH_ligase"/>
</dbReference>
<dbReference type="GO" id="GO:0008270">
    <property type="term" value="F:zinc ion binding"/>
    <property type="evidence" value="ECO:0007669"/>
    <property type="project" value="UniProtKB-UniRule"/>
</dbReference>
<feature type="binding site" evidence="10">
    <location>
        <position position="248"/>
    </location>
    <ligand>
        <name>Zn(2+)</name>
        <dbReference type="ChEBI" id="CHEBI:29105"/>
    </ligand>
</feature>
<dbReference type="PANTHER" id="PTHR10890">
    <property type="entry name" value="CYSTEINYL-TRNA SYNTHETASE"/>
    <property type="match status" value="1"/>
</dbReference>
<keyword evidence="7 10" id="KW-0067">ATP-binding</keyword>
<dbReference type="EC" id="6.1.1.16" evidence="10"/>
<feature type="short sequence motif" description="'KMSKS' region" evidence="10">
    <location>
        <begin position="277"/>
        <end position="281"/>
    </location>
</feature>
<dbReference type="SUPFAM" id="SSF47323">
    <property type="entry name" value="Anticodon-binding domain of a subclass of class I aminoacyl-tRNA synthetases"/>
    <property type="match status" value="1"/>
</dbReference>
<evidence type="ECO:0000256" key="8">
    <source>
        <dbReference type="ARBA" id="ARBA00022917"/>
    </source>
</evidence>
<sequence>MQKNIKLYNTLKRETIEFQAIDPSNVRMYVCGPTVYDFAHIGNARPMIVFDVLYRLLRHHYGEQCVTYVRNITDIDDKIIERARRDHPSIAINNAICMITEKNIKQFILDTTKLGCLIPTHQPRATEYIPQMIDLIEKIISHGHAYESNNEILFDTNSAPNYGSLSQRKIDEQKTGARVPGKYHKKNPADFVLWKTSSEEEPGWESPWGIGRPGWHIECSAMSSYHLGKLFDIHGGGLDLIFPHHENEIAQSCCAYHTDKIANVWIHNGFLNLEGHKMSKSNGNFITINELLETKKFGGQAWPAPVIRLAMLMTSYREPIDFTVQRLQEAEILLSKWPPTTESRGKPDPAVLSALFNDLNTVSAIQALHKLARESIKNPDLLPTFNASANILGIEVHEEPLSKNLSIAIEKLVQERLLLLKIKNFSAADSIREQLECKGFVLEDYKDPKSKQRMTRWRQKNNF</sequence>